<accession>A0A103ZJ06</accession>
<dbReference type="AlphaFoldDB" id="A0A103ZJ06"/>
<gene>
    <name evidence="1" type="ORF">WS90_17745</name>
</gene>
<evidence type="ECO:0008006" key="3">
    <source>
        <dbReference type="Google" id="ProtNLM"/>
    </source>
</evidence>
<dbReference type="Proteomes" id="UP000069001">
    <property type="component" value="Unassembled WGS sequence"/>
</dbReference>
<organism evidence="1 2">
    <name type="scientific">Burkholderia cepacia</name>
    <name type="common">Pseudomonas cepacia</name>
    <dbReference type="NCBI Taxonomy" id="292"/>
    <lineage>
        <taxon>Bacteria</taxon>
        <taxon>Pseudomonadati</taxon>
        <taxon>Pseudomonadota</taxon>
        <taxon>Betaproteobacteria</taxon>
        <taxon>Burkholderiales</taxon>
        <taxon>Burkholderiaceae</taxon>
        <taxon>Burkholderia</taxon>
        <taxon>Burkholderia cepacia complex</taxon>
    </lineage>
</organism>
<protein>
    <recommendedName>
        <fullName evidence="3">DUF4123 domain-containing protein</fullName>
    </recommendedName>
</protein>
<sequence>MTASAVHAFASSERTQNDYLYLLLDPMAECTPEDPLSIVSLMQALGEQAITRVLRPDLAHTAEACPALVQLATPGEAPATALLESSERYAHEDAGYKKRYVCGWLLSECPPETLVEHLVARCLDVAPAATQSVSPWFEPLRLELLAASVGNTFPDLLWPIRRWLCPTSWGTYTLFRGAPTEAGMDIPALARQTQRLAPLVGDFLDAWRLALRFPMTYAPRHWRGDTLLPPQAAAHAFRLVRDAHNRGLRLSADIIDLCMHRVFIHPDLPQHPQVQADIARALAGTSTLHARFETYDDSAWMRIVASLPAAVSYS</sequence>
<dbReference type="RefSeq" id="WP_059730268.1">
    <property type="nucleotide sequence ID" value="NZ_LOYH01000061.1"/>
</dbReference>
<evidence type="ECO:0000313" key="1">
    <source>
        <dbReference type="EMBL" id="KVK80407.1"/>
    </source>
</evidence>
<dbReference type="EMBL" id="LOYH01000061">
    <property type="protein sequence ID" value="KVK80407.1"/>
    <property type="molecule type" value="Genomic_DNA"/>
</dbReference>
<evidence type="ECO:0000313" key="2">
    <source>
        <dbReference type="Proteomes" id="UP000069001"/>
    </source>
</evidence>
<comment type="caution">
    <text evidence="1">The sequence shown here is derived from an EMBL/GenBank/DDBJ whole genome shotgun (WGS) entry which is preliminary data.</text>
</comment>
<proteinExistence type="predicted"/>
<name>A0A103ZJ06_BURCE</name>
<reference evidence="1 2" key="1">
    <citation type="submission" date="2015-11" db="EMBL/GenBank/DDBJ databases">
        <title>Expanding the genomic diversity of Burkholderia species for the development of highly accurate diagnostics.</title>
        <authorList>
            <person name="Sahl J."/>
            <person name="Keim P."/>
            <person name="Wagner D."/>
        </authorList>
    </citation>
    <scope>NUCLEOTIDE SEQUENCE [LARGE SCALE GENOMIC DNA]</scope>
    <source>
        <strain evidence="1 2">MSMB1302</strain>
    </source>
</reference>